<feature type="domain" description="HAM1-like N-terminal" evidence="3">
    <location>
        <begin position="1"/>
        <end position="602"/>
    </location>
</feature>
<dbReference type="Proteomes" id="UP000224634">
    <property type="component" value="Unassembled WGS sequence"/>
</dbReference>
<proteinExistence type="predicted"/>
<evidence type="ECO:0000259" key="3">
    <source>
        <dbReference type="Pfam" id="PF19343"/>
    </source>
</evidence>
<feature type="compositionally biased region" description="Polar residues" evidence="1">
    <location>
        <begin position="231"/>
        <end position="242"/>
    </location>
</feature>
<feature type="region of interest" description="Disordered" evidence="1">
    <location>
        <begin position="104"/>
        <end position="123"/>
    </location>
</feature>
<accession>A0A2B7XZJ9</accession>
<dbReference type="Gene3D" id="3.15.10.10">
    <property type="entry name" value="Bactericidal permeability-increasing protein, domain 1"/>
    <property type="match status" value="1"/>
</dbReference>
<gene>
    <name evidence="4" type="ORF">AJ80_05895</name>
</gene>
<dbReference type="InterPro" id="IPR045967">
    <property type="entry name" value="HAM1-like_N"/>
</dbReference>
<comment type="caution">
    <text evidence="4">The sequence shown here is derived from an EMBL/GenBank/DDBJ whole genome shotgun (WGS) entry which is preliminary data.</text>
</comment>
<dbReference type="STRING" id="1447883.A0A2B7XZJ9"/>
<dbReference type="PANTHER" id="PTHR31138">
    <property type="entry name" value="CHROMOSOME 19, WHOLE GENOME SHOTGUN SEQUENCE"/>
    <property type="match status" value="1"/>
</dbReference>
<keyword evidence="5" id="KW-1185">Reference proteome</keyword>
<feature type="compositionally biased region" description="Basic and acidic residues" evidence="1">
    <location>
        <begin position="183"/>
        <end position="195"/>
    </location>
</feature>
<reference evidence="4 5" key="1">
    <citation type="submission" date="2017-10" db="EMBL/GenBank/DDBJ databases">
        <title>Comparative genomics in systemic dimorphic fungi from Ajellomycetaceae.</title>
        <authorList>
            <person name="Munoz J.F."/>
            <person name="Mcewen J.G."/>
            <person name="Clay O.K."/>
            <person name="Cuomo C.A."/>
        </authorList>
    </citation>
    <scope>NUCLEOTIDE SEQUENCE [LARGE SCALE GENOMIC DNA]</scope>
    <source>
        <strain evidence="4 5">UAMH7299</strain>
    </source>
</reference>
<feature type="compositionally biased region" description="Basic residues" evidence="1">
    <location>
        <begin position="779"/>
        <end position="789"/>
    </location>
</feature>
<evidence type="ECO:0000259" key="2">
    <source>
        <dbReference type="Pfam" id="PF14613"/>
    </source>
</evidence>
<dbReference type="EMBL" id="PDNA01000093">
    <property type="protein sequence ID" value="PGH14450.1"/>
    <property type="molecule type" value="Genomic_DNA"/>
</dbReference>
<feature type="compositionally biased region" description="Basic and acidic residues" evidence="1">
    <location>
        <begin position="251"/>
        <end position="273"/>
    </location>
</feature>
<dbReference type="Pfam" id="PF14613">
    <property type="entry name" value="HAM1_C"/>
    <property type="match status" value="1"/>
</dbReference>
<dbReference type="AlphaFoldDB" id="A0A2B7XZJ9"/>
<name>A0A2B7XZJ9_POLH7</name>
<feature type="compositionally biased region" description="Low complexity" evidence="1">
    <location>
        <begin position="219"/>
        <end position="229"/>
    </location>
</feature>
<feature type="compositionally biased region" description="Basic and acidic residues" evidence="1">
    <location>
        <begin position="205"/>
        <end position="218"/>
    </location>
</feature>
<dbReference type="InterPro" id="IPR027842">
    <property type="entry name" value="HAM1-like_C"/>
</dbReference>
<evidence type="ECO:0000313" key="5">
    <source>
        <dbReference type="Proteomes" id="UP000224634"/>
    </source>
</evidence>
<feature type="compositionally biased region" description="Basic and acidic residues" evidence="1">
    <location>
        <begin position="798"/>
        <end position="825"/>
    </location>
</feature>
<protein>
    <submittedName>
        <fullName evidence="4">Uncharacterized protein</fullName>
    </submittedName>
</protein>
<sequence>MASKAVNVPTNKALKERDINHKLQLYGIYSAFNNGKVPSNKQIDVALNSLLESKALSSPSSRLSPEGHTLIQDLRNVIFNAKQLILVKNEGNLIQEFIWDAEHSTTEPTETPGAPVEKDTARQHGQQALEGLKTLGTLLVTNGQFRKLLRDATLLLREMSSDAAQRAVTHIKPSDEELSQIDRPAEENVWHEKPDFSNIKGQAKSKYDKNKPADRGDVTDATSAAVDTAGPSDQGQGAQTTEGMAAGAQALRDRASKNVPKETKERTGEISEKTRAFLAEKMPQERREQVIWRLKKMIVEIQGHPDYQRAIETLLSLAETYGGRGRDVSERGGGAATELLDANRPALTKLKTLIERFANCTSIDDLFDSIKQIYRDADNDPRLKKWFEEFNTFIRKCLQEQGYVLEDSSNDQWNYLYDEGLYLLRERYREHTNRVVEEIKFLADQFDQDPLNKAFGDSMQQLFHDLGYDVDGKIAFKRHLMKDVTSVIMPAVFESIRYVPIPRIEVSDEMVDVVIENLVIESDNLMPNAVEFGSDNYWRWGRKQVSTKRDNKVMISASGIQTDWRDISYYIKKKEGFTVTDKGVMDILMGGEGFSFRIMGRNSEGPNEKYFIKPEHVSVEVHNLGIKLKKSKHKLLFTLFKPLLFNLVRPAVEKALEKQIRDSFVKADGMAYKMHSEAIRARETARHDPEQAKGLYSYYVDAARRQMFEMKKKKEGVEKRDTKVNVAVTQHDSIFPGIQLPGGISTKATEYKELAAKGNRWASPVFGIGSAPETTGVPKPRRITRKAHAIKPPAPRETASRETAPRETAPRETAPRETAYRETAPRETGGAAARSEETRAPVSILKPSHKRESVDSGFAQDIYDGNGTKKSHFPHVTHGTKAMPSTQTIPGTRAPIA</sequence>
<evidence type="ECO:0000313" key="4">
    <source>
        <dbReference type="EMBL" id="PGH14450.1"/>
    </source>
</evidence>
<organism evidence="4 5">
    <name type="scientific">Polytolypa hystricis (strain UAMH7299)</name>
    <dbReference type="NCBI Taxonomy" id="1447883"/>
    <lineage>
        <taxon>Eukaryota</taxon>
        <taxon>Fungi</taxon>
        <taxon>Dikarya</taxon>
        <taxon>Ascomycota</taxon>
        <taxon>Pezizomycotina</taxon>
        <taxon>Eurotiomycetes</taxon>
        <taxon>Eurotiomycetidae</taxon>
        <taxon>Onygenales</taxon>
        <taxon>Onygenales incertae sedis</taxon>
        <taxon>Polytolypa</taxon>
    </lineage>
</organism>
<feature type="domain" description="HAM1-like C-terminal" evidence="2">
    <location>
        <begin position="619"/>
        <end position="778"/>
    </location>
</feature>
<feature type="region of interest" description="Disordered" evidence="1">
    <location>
        <begin position="166"/>
        <end position="273"/>
    </location>
</feature>
<dbReference type="OrthoDB" id="19394at2759"/>
<dbReference type="PANTHER" id="PTHR31138:SF1">
    <property type="entry name" value="PDZ DOMAIN-CONTAINING PROTEIN"/>
    <property type="match status" value="1"/>
</dbReference>
<feature type="region of interest" description="Disordered" evidence="1">
    <location>
        <begin position="767"/>
        <end position="897"/>
    </location>
</feature>
<dbReference type="Pfam" id="PF19343">
    <property type="entry name" value="HAM1_N"/>
    <property type="match status" value="1"/>
</dbReference>
<evidence type="ECO:0000256" key="1">
    <source>
        <dbReference type="SAM" id="MobiDB-lite"/>
    </source>
</evidence>